<gene>
    <name evidence="2" type="ORF">UN64_19640</name>
</gene>
<evidence type="ECO:0000313" key="3">
    <source>
        <dbReference type="Proteomes" id="UP000188597"/>
    </source>
</evidence>
<sequence length="109" mass="11592">MEVLIVLVLVGILGALVLPIVGAWLGFGLFLSTSKKAAKLRDELGPWLDERFDGRPVVTHTLTMVEEDVRGEIIEGAAGRGYALTNTIQSGKGPVTLVFEKRGDGSSAV</sequence>
<dbReference type="AlphaFoldDB" id="A0A1V3FZG6"/>
<evidence type="ECO:0000313" key="2">
    <source>
        <dbReference type="EMBL" id="OOE06985.1"/>
    </source>
</evidence>
<feature type="non-terminal residue" evidence="2">
    <location>
        <position position="109"/>
    </location>
</feature>
<dbReference type="RefSeq" id="WP_139343230.1">
    <property type="nucleotide sequence ID" value="NZ_MQMF01000015.1"/>
</dbReference>
<feature type="transmembrane region" description="Helical" evidence="1">
    <location>
        <begin position="6"/>
        <end position="31"/>
    </location>
</feature>
<evidence type="ECO:0000256" key="1">
    <source>
        <dbReference type="SAM" id="Phobius"/>
    </source>
</evidence>
<keyword evidence="1" id="KW-1133">Transmembrane helix</keyword>
<protein>
    <submittedName>
        <fullName evidence="2">Uncharacterized protein</fullName>
    </submittedName>
</protein>
<keyword evidence="1" id="KW-0812">Transmembrane</keyword>
<proteinExistence type="predicted"/>
<comment type="caution">
    <text evidence="2">The sequence shown here is derived from an EMBL/GenBank/DDBJ whole genome shotgun (WGS) entry which is preliminary data.</text>
</comment>
<organism evidence="2 3">
    <name type="scientific">Fictibacillus arsenicus</name>
    <dbReference type="NCBI Taxonomy" id="255247"/>
    <lineage>
        <taxon>Bacteria</taxon>
        <taxon>Bacillati</taxon>
        <taxon>Bacillota</taxon>
        <taxon>Bacilli</taxon>
        <taxon>Bacillales</taxon>
        <taxon>Fictibacillaceae</taxon>
        <taxon>Fictibacillus</taxon>
    </lineage>
</organism>
<name>A0A1V3FZG6_9BACL</name>
<dbReference type="EMBL" id="MQMF01000015">
    <property type="protein sequence ID" value="OOE06985.1"/>
    <property type="molecule type" value="Genomic_DNA"/>
</dbReference>
<accession>A0A1V3FZG6</accession>
<reference evidence="2 3" key="1">
    <citation type="submission" date="2016-11" db="EMBL/GenBank/DDBJ databases">
        <authorList>
            <person name="Jaros S."/>
            <person name="Januszkiewicz K."/>
            <person name="Wedrychowicz H."/>
        </authorList>
    </citation>
    <scope>NUCLEOTIDE SEQUENCE [LARGE SCALE GENOMIC DNA]</scope>
    <source>
        <strain evidence="2 3">Con a/3</strain>
    </source>
</reference>
<dbReference type="Proteomes" id="UP000188597">
    <property type="component" value="Unassembled WGS sequence"/>
</dbReference>
<keyword evidence="1" id="KW-0472">Membrane</keyword>